<dbReference type="GO" id="GO:0005886">
    <property type="term" value="C:plasma membrane"/>
    <property type="evidence" value="ECO:0007669"/>
    <property type="project" value="UniProtKB-SubCell"/>
</dbReference>
<evidence type="ECO:0000313" key="21">
    <source>
        <dbReference type="RefSeq" id="XP_004415251.1"/>
    </source>
</evidence>
<keyword evidence="6 18" id="KW-0812">Transmembrane</keyword>
<keyword evidence="3" id="KW-1003">Cell membrane</keyword>
<dbReference type="Gene3D" id="1.10.287.70">
    <property type="match status" value="1"/>
</dbReference>
<dbReference type="InterPro" id="IPR002153">
    <property type="entry name" value="TRPC_channel"/>
</dbReference>
<dbReference type="Pfam" id="PF00520">
    <property type="entry name" value="Ion_trans"/>
    <property type="match status" value="1"/>
</dbReference>
<evidence type="ECO:0000259" key="19">
    <source>
        <dbReference type="SMART" id="SM01420"/>
    </source>
</evidence>
<protein>
    <submittedName>
        <fullName evidence="21">Short transient receptor potential channel 6 isoform X2</fullName>
    </submittedName>
</protein>
<dbReference type="CTD" id="7225"/>
<keyword evidence="13" id="KW-0325">Glycoprotein</keyword>
<dbReference type="SMART" id="SM00248">
    <property type="entry name" value="ANK"/>
    <property type="match status" value="3"/>
</dbReference>
<dbReference type="PANTHER" id="PTHR10117:SF7">
    <property type="entry name" value="SHORT TRANSIENT RECEPTOR POTENTIAL CHANNEL 6"/>
    <property type="match status" value="1"/>
</dbReference>
<evidence type="ECO:0000256" key="12">
    <source>
        <dbReference type="ARBA" id="ARBA00023136"/>
    </source>
</evidence>
<feature type="region of interest" description="Disordered" evidence="17">
    <location>
        <begin position="1"/>
        <end position="22"/>
    </location>
</feature>
<dbReference type="InterPro" id="IPR005462">
    <property type="entry name" value="TRPC6_channel"/>
</dbReference>
<dbReference type="InterPro" id="IPR036770">
    <property type="entry name" value="Ankyrin_rpt-contain_sf"/>
</dbReference>
<dbReference type="InterPro" id="IPR005821">
    <property type="entry name" value="Ion_trans_dom"/>
</dbReference>
<evidence type="ECO:0000256" key="2">
    <source>
        <dbReference type="ARBA" id="ARBA00022448"/>
    </source>
</evidence>
<evidence type="ECO:0000256" key="4">
    <source>
        <dbReference type="ARBA" id="ARBA00022568"/>
    </source>
</evidence>
<reference evidence="21" key="1">
    <citation type="submission" date="2025-08" db="UniProtKB">
        <authorList>
            <consortium name="RefSeq"/>
        </authorList>
    </citation>
    <scope>IDENTIFICATION</scope>
</reference>
<dbReference type="InterPro" id="IPR013555">
    <property type="entry name" value="TRP_dom"/>
</dbReference>
<evidence type="ECO:0000256" key="10">
    <source>
        <dbReference type="ARBA" id="ARBA00023043"/>
    </source>
</evidence>
<dbReference type="PRINTS" id="PR01097">
    <property type="entry name" value="TRNSRECEPTRP"/>
</dbReference>
<dbReference type="Pfam" id="PF12796">
    <property type="entry name" value="Ank_2"/>
    <property type="match status" value="1"/>
</dbReference>
<sequence>MNESPVFATRRGGSPRGVVGASARRNESQDYLLLDSEPGDDCCPQPPRPAYGYYSCLRDADNRLAHRRQTILREKGRRLANRGPAYMFNDRSTSLSAEEERFLDAAEYGNIPVVRKMLEECLSLNVNCVDYMGQNALQLAVANEHLEITELLLKKENLSRVGDALLLAISKGYVRIVEAILSHPAFAEGKRLATSPSQSELQQDDFYAYDEDGTRFSHDVTPIILAAHCQEYEIVYTLLRKGARIERPHDYFCKCSECNQKQKHDSFSHSRSRINAYKGLASPAYLSLSSEDPVMTALELSNELAVLANIEKEFKNDYKKLSMQCKDFVVGLLDLCRNTEEVEAILNGDVEMCHSGGDHGRPNLSRLKLAIKYEVKKMGKIMRGPFMKFVAHAASFTIFLGLLVMNAADRFEGTKLLPNETSTDNAKQLFRMKTSCFSWMEMLIISWVIGMIWAECKEIWTEGPKEYLFELWNMLDFGMLAIFAASFIARFMAFWHASKAQRIIDANDTLKDLTKVTLGDNVKYYNLARIKWDPSDPQIISEGLYAIAVVLSFSRIAYILPANESFGPLQISLGRTVKDIFKFMVIFIMVFVAFMIGMFNLYSYYIGAKQNEAFTTVEESFKTLFWAIFGLSEVKSVVINYNHKFIENIGYVLYGVYNVTMVIVLLNMLIAMINSSFQEIEDDADVEWKFARAKLWFSYFEEGRTLPVPFNLVPSPKSLFYLLLRLKKWISEMFQGHKKSFQEDAEMNKRNEEKKFGILGSHEDLSKLPLDKKQLGHSKQSSVRSSEDFQLNSFNNPPRQYQKIMKRLIKRYVLQAQVDKESDEVNEGELKEIKQDISSLRYELLEEKTQNSEDLAELIRKLEEKLSMEPNQEESNR</sequence>
<evidence type="ECO:0000256" key="15">
    <source>
        <dbReference type="ARBA" id="ARBA00036634"/>
    </source>
</evidence>
<dbReference type="InterPro" id="IPR002110">
    <property type="entry name" value="Ankyrin_rpt"/>
</dbReference>
<keyword evidence="2" id="KW-0813">Transport</keyword>
<evidence type="ECO:0000256" key="16">
    <source>
        <dbReference type="SAM" id="Coils"/>
    </source>
</evidence>
<dbReference type="PRINTS" id="PR01647">
    <property type="entry name" value="TRPCHANNEL6"/>
</dbReference>
<evidence type="ECO:0000256" key="5">
    <source>
        <dbReference type="ARBA" id="ARBA00022673"/>
    </source>
</evidence>
<feature type="domain" description="Transient receptor ion channel" evidence="19">
    <location>
        <begin position="253"/>
        <end position="315"/>
    </location>
</feature>
<organism evidence="20 21">
    <name type="scientific">Odobenus rosmarus divergens</name>
    <name type="common">Pacific walrus</name>
    <dbReference type="NCBI Taxonomy" id="9708"/>
    <lineage>
        <taxon>Eukaryota</taxon>
        <taxon>Metazoa</taxon>
        <taxon>Chordata</taxon>
        <taxon>Craniata</taxon>
        <taxon>Vertebrata</taxon>
        <taxon>Euteleostomi</taxon>
        <taxon>Mammalia</taxon>
        <taxon>Eutheria</taxon>
        <taxon>Laurasiatheria</taxon>
        <taxon>Carnivora</taxon>
        <taxon>Caniformia</taxon>
        <taxon>Pinnipedia</taxon>
        <taxon>Odobenidae</taxon>
        <taxon>Odobenus</taxon>
    </lineage>
</organism>
<keyword evidence="8" id="KW-0106">Calcium</keyword>
<evidence type="ECO:0000256" key="6">
    <source>
        <dbReference type="ARBA" id="ARBA00022692"/>
    </source>
</evidence>
<feature type="transmembrane region" description="Helical" evidence="18">
    <location>
        <begin position="580"/>
        <end position="602"/>
    </location>
</feature>
<name>A0A2U3WZX3_ODORO</name>
<evidence type="ECO:0000256" key="3">
    <source>
        <dbReference type="ARBA" id="ARBA00022475"/>
    </source>
</evidence>
<feature type="transmembrane region" description="Helical" evidence="18">
    <location>
        <begin position="474"/>
        <end position="493"/>
    </location>
</feature>
<feature type="transmembrane region" description="Helical" evidence="18">
    <location>
        <begin position="436"/>
        <end position="454"/>
    </location>
</feature>
<dbReference type="Pfam" id="PF08344">
    <property type="entry name" value="TRP_2"/>
    <property type="match status" value="1"/>
</dbReference>
<dbReference type="SUPFAM" id="SSF48403">
    <property type="entry name" value="Ankyrin repeat"/>
    <property type="match status" value="1"/>
</dbReference>
<evidence type="ECO:0000256" key="8">
    <source>
        <dbReference type="ARBA" id="ARBA00022837"/>
    </source>
</evidence>
<dbReference type="GO" id="GO:0015279">
    <property type="term" value="F:store-operated calcium channel activity"/>
    <property type="evidence" value="ECO:0007669"/>
    <property type="project" value="TreeGrafter"/>
</dbReference>
<accession>A0A2U3WZX3</accession>
<evidence type="ECO:0000256" key="9">
    <source>
        <dbReference type="ARBA" id="ARBA00022989"/>
    </source>
</evidence>
<dbReference type="SMART" id="SM01420">
    <property type="entry name" value="TRP_2"/>
    <property type="match status" value="1"/>
</dbReference>
<evidence type="ECO:0000256" key="13">
    <source>
        <dbReference type="ARBA" id="ARBA00023180"/>
    </source>
</evidence>
<keyword evidence="16" id="KW-0175">Coiled coil</keyword>
<keyword evidence="12 18" id="KW-0472">Membrane</keyword>
<dbReference type="GO" id="GO:0007338">
    <property type="term" value="P:single fertilization"/>
    <property type="evidence" value="ECO:0007669"/>
    <property type="project" value="TreeGrafter"/>
</dbReference>
<proteinExistence type="predicted"/>
<keyword evidence="11" id="KW-0406">Ion transport</keyword>
<keyword evidence="21" id="KW-0675">Receptor</keyword>
<keyword evidence="10" id="KW-0040">ANK repeat</keyword>
<dbReference type="FunFam" id="1.10.287.70:FF:000041">
    <property type="entry name" value="Transient receptor potential cation channel subfamily C member 7"/>
    <property type="match status" value="1"/>
</dbReference>
<dbReference type="GO" id="GO:0051480">
    <property type="term" value="P:regulation of cytosolic calcium ion concentration"/>
    <property type="evidence" value="ECO:0007669"/>
    <property type="project" value="TreeGrafter"/>
</dbReference>
<dbReference type="SUPFAM" id="SSF81324">
    <property type="entry name" value="Voltage-gated potassium channels"/>
    <property type="match status" value="1"/>
</dbReference>
<gene>
    <name evidence="21" type="primary">TRPC6</name>
</gene>
<dbReference type="PANTHER" id="PTHR10117">
    <property type="entry name" value="TRANSIENT RECEPTOR POTENTIAL CHANNEL"/>
    <property type="match status" value="1"/>
</dbReference>
<feature type="coiled-coil region" evidence="16">
    <location>
        <begin position="830"/>
        <end position="865"/>
    </location>
</feature>
<keyword evidence="4" id="KW-0109">Calcium transport</keyword>
<evidence type="ECO:0000256" key="18">
    <source>
        <dbReference type="SAM" id="Phobius"/>
    </source>
</evidence>
<comment type="catalytic activity">
    <reaction evidence="15">
        <text>Ca(2+)(in) = Ca(2+)(out)</text>
        <dbReference type="Rhea" id="RHEA:29671"/>
        <dbReference type="ChEBI" id="CHEBI:29108"/>
    </reaction>
</comment>
<feature type="transmembrane region" description="Helical" evidence="18">
    <location>
        <begin position="649"/>
        <end position="670"/>
    </location>
</feature>
<keyword evidence="14" id="KW-0407">Ion channel</keyword>
<evidence type="ECO:0000256" key="7">
    <source>
        <dbReference type="ARBA" id="ARBA00022737"/>
    </source>
</evidence>
<keyword evidence="20" id="KW-1185">Reference proteome</keyword>
<dbReference type="Gene3D" id="1.25.40.20">
    <property type="entry name" value="Ankyrin repeat-containing domain"/>
    <property type="match status" value="1"/>
</dbReference>
<keyword evidence="7" id="KW-0677">Repeat</keyword>
<comment type="subcellular location">
    <subcellularLocation>
        <location evidence="1">Cell membrane</location>
        <topology evidence="1">Multi-pass membrane protein</topology>
    </subcellularLocation>
</comment>
<feature type="transmembrane region" description="Helical" evidence="18">
    <location>
        <begin position="389"/>
        <end position="408"/>
    </location>
</feature>
<dbReference type="AlphaFoldDB" id="A0A2U3WZX3"/>
<dbReference type="Proteomes" id="UP000245340">
    <property type="component" value="Unplaced"/>
</dbReference>
<keyword evidence="9 18" id="KW-1133">Transmembrane helix</keyword>
<keyword evidence="5" id="KW-0107">Calcium channel</keyword>
<dbReference type="GO" id="GO:0070679">
    <property type="term" value="F:inositol 1,4,5 trisphosphate binding"/>
    <property type="evidence" value="ECO:0007669"/>
    <property type="project" value="TreeGrafter"/>
</dbReference>
<evidence type="ECO:0000256" key="14">
    <source>
        <dbReference type="ARBA" id="ARBA00023303"/>
    </source>
</evidence>
<dbReference type="RefSeq" id="XP_004415251.1">
    <property type="nucleotide sequence ID" value="XM_004415194.2"/>
</dbReference>
<dbReference type="FunFam" id="1.25.40.20:FF:000157">
    <property type="entry name" value="short transient receptor potential channel 6 isoform X1"/>
    <property type="match status" value="1"/>
</dbReference>
<feature type="transmembrane region" description="Helical" evidence="18">
    <location>
        <begin position="539"/>
        <end position="560"/>
    </location>
</feature>
<dbReference type="GO" id="GO:0034703">
    <property type="term" value="C:cation channel complex"/>
    <property type="evidence" value="ECO:0007669"/>
    <property type="project" value="TreeGrafter"/>
</dbReference>
<evidence type="ECO:0000313" key="20">
    <source>
        <dbReference type="Proteomes" id="UP000245340"/>
    </source>
</evidence>
<evidence type="ECO:0000256" key="1">
    <source>
        <dbReference type="ARBA" id="ARBA00004651"/>
    </source>
</evidence>
<evidence type="ECO:0000256" key="11">
    <source>
        <dbReference type="ARBA" id="ARBA00023065"/>
    </source>
</evidence>
<dbReference type="GeneID" id="101381341"/>
<evidence type="ECO:0000256" key="17">
    <source>
        <dbReference type="SAM" id="MobiDB-lite"/>
    </source>
</evidence>